<keyword evidence="1" id="KW-0472">Membrane</keyword>
<reference evidence="2 3" key="1">
    <citation type="journal article" date="2018" name="Science">
        <title>The opium poppy genome and morphinan production.</title>
        <authorList>
            <person name="Guo L."/>
            <person name="Winzer T."/>
            <person name="Yang X."/>
            <person name="Li Y."/>
            <person name="Ning Z."/>
            <person name="He Z."/>
            <person name="Teodor R."/>
            <person name="Lu Y."/>
            <person name="Bowser T.A."/>
            <person name="Graham I.A."/>
            <person name="Ye K."/>
        </authorList>
    </citation>
    <scope>NUCLEOTIDE SEQUENCE [LARGE SCALE GENOMIC DNA]</scope>
    <source>
        <strain evidence="3">cv. HN1</strain>
        <tissue evidence="2">Leaves</tissue>
    </source>
</reference>
<keyword evidence="1" id="KW-1003">Cell membrane</keyword>
<keyword evidence="3" id="KW-1185">Reference proteome</keyword>
<organism evidence="2 3">
    <name type="scientific">Papaver somniferum</name>
    <name type="common">Opium poppy</name>
    <dbReference type="NCBI Taxonomy" id="3469"/>
    <lineage>
        <taxon>Eukaryota</taxon>
        <taxon>Viridiplantae</taxon>
        <taxon>Streptophyta</taxon>
        <taxon>Embryophyta</taxon>
        <taxon>Tracheophyta</taxon>
        <taxon>Spermatophyta</taxon>
        <taxon>Magnoliopsida</taxon>
        <taxon>Ranunculales</taxon>
        <taxon>Papaveraceae</taxon>
        <taxon>Papaveroideae</taxon>
        <taxon>Papaver</taxon>
    </lineage>
</organism>
<comment type="similarity">
    <text evidence="1">Belongs to the NAR2 family.</text>
</comment>
<dbReference type="GO" id="GO:0010167">
    <property type="term" value="P:response to nitrate"/>
    <property type="evidence" value="ECO:0007669"/>
    <property type="project" value="UniProtKB-UniRule"/>
</dbReference>
<dbReference type="GO" id="GO:0042128">
    <property type="term" value="P:nitrate assimilation"/>
    <property type="evidence" value="ECO:0007669"/>
    <property type="project" value="UniProtKB-UniRule"/>
</dbReference>
<dbReference type="GO" id="GO:0005886">
    <property type="term" value="C:plasma membrane"/>
    <property type="evidence" value="ECO:0007669"/>
    <property type="project" value="UniProtKB-UniRule"/>
</dbReference>
<feature type="chain" id="PRO_5021524040" description="High-affinity nitrate transporter" evidence="1">
    <location>
        <begin position="24"/>
        <end position="203"/>
    </location>
</feature>
<dbReference type="Proteomes" id="UP000316621">
    <property type="component" value="Chromosome 4"/>
</dbReference>
<feature type="transmembrane region" description="Helical" evidence="1">
    <location>
        <begin position="174"/>
        <end position="197"/>
    </location>
</feature>
<dbReference type="GO" id="GO:0015112">
    <property type="term" value="F:nitrate transmembrane transporter activity"/>
    <property type="evidence" value="ECO:0007669"/>
    <property type="project" value="TreeGrafter"/>
</dbReference>
<keyword evidence="1" id="KW-0732">Signal</keyword>
<dbReference type="AlphaFoldDB" id="A0A4Y7JFT4"/>
<proteinExistence type="inferred from homology"/>
<dbReference type="STRING" id="3469.A0A4Y7JFT4"/>
<dbReference type="PANTHER" id="PTHR34806">
    <property type="entry name" value="HIGH-AFFINITY NITRATE TRANSPORTER 3.2"/>
    <property type="match status" value="1"/>
</dbReference>
<keyword evidence="1" id="KW-0812">Transmembrane</keyword>
<accession>A0A4Y7JFT4</accession>
<dbReference type="EMBL" id="CM010718">
    <property type="protein sequence ID" value="RZC58791.1"/>
    <property type="molecule type" value="Genomic_DNA"/>
</dbReference>
<evidence type="ECO:0000313" key="2">
    <source>
        <dbReference type="EMBL" id="RZC58791.1"/>
    </source>
</evidence>
<dbReference type="OMA" id="CLAETSH"/>
<dbReference type="Pfam" id="PF16974">
    <property type="entry name" value="NAR2"/>
    <property type="match status" value="1"/>
</dbReference>
<keyword evidence="1" id="KW-0534">Nitrate assimilation</keyword>
<gene>
    <name evidence="2" type="ORF">C5167_006093</name>
</gene>
<feature type="signal peptide" evidence="1">
    <location>
        <begin position="1"/>
        <end position="23"/>
    </location>
</feature>
<dbReference type="InterPro" id="IPR016605">
    <property type="entry name" value="Transptr_NO3_Nar2"/>
</dbReference>
<dbReference type="Gramene" id="RZC58791">
    <property type="protein sequence ID" value="RZC58791"/>
    <property type="gene ID" value="C5167_006093"/>
</dbReference>
<evidence type="ECO:0000256" key="1">
    <source>
        <dbReference type="PIRNR" id="PIRNR012939"/>
    </source>
</evidence>
<sequence>MVSSSQILVFSFVLLCFAGTCYGEKKKLHFSDLKNVLTVKTDAKENQVMKAGEEKISVTWGYNKSSPAGTDADFKKVKVELCFAPISQKERAWRKTEEEVHKDKTCQFLIVSKPYIAAEESFTWTIQKNIPSATYFVRAYVFNSADQEVAFGQSTDDKHATNLFTVQAITGRHASIDICAGVFSAFSVITLFVFFFLEKRKKA</sequence>
<protein>
    <recommendedName>
        <fullName evidence="1">High-affinity nitrate transporter</fullName>
    </recommendedName>
</protein>
<name>A0A4Y7JFT4_PAPSO</name>
<dbReference type="OrthoDB" id="2015470at2759"/>
<evidence type="ECO:0000313" key="3">
    <source>
        <dbReference type="Proteomes" id="UP000316621"/>
    </source>
</evidence>
<comment type="function">
    <text evidence="1">Involved in nitrate transport.</text>
</comment>
<keyword evidence="1" id="KW-1133">Transmembrane helix</keyword>
<dbReference type="PANTHER" id="PTHR34806:SF1">
    <property type="entry name" value="HIGH-AFFINITY NITRATE TRANSPORTER 3.1"/>
    <property type="match status" value="1"/>
</dbReference>
<dbReference type="PIRSF" id="PIRSF012939">
    <property type="entry name" value="Transpt_NO3_Nar2"/>
    <property type="match status" value="1"/>
</dbReference>